<comment type="caution">
    <text evidence="2">The sequence shown here is derived from an EMBL/GenBank/DDBJ whole genome shotgun (WGS) entry which is preliminary data.</text>
</comment>
<gene>
    <name evidence="2" type="ORF">Goklo_012472</name>
</gene>
<dbReference type="InterPro" id="IPR044730">
    <property type="entry name" value="RNase_H-like_dom_plant"/>
</dbReference>
<organism evidence="2 3">
    <name type="scientific">Gossypium klotzschianum</name>
    <dbReference type="NCBI Taxonomy" id="34286"/>
    <lineage>
        <taxon>Eukaryota</taxon>
        <taxon>Viridiplantae</taxon>
        <taxon>Streptophyta</taxon>
        <taxon>Embryophyta</taxon>
        <taxon>Tracheophyta</taxon>
        <taxon>Spermatophyta</taxon>
        <taxon>Magnoliopsida</taxon>
        <taxon>eudicotyledons</taxon>
        <taxon>Gunneridae</taxon>
        <taxon>Pentapetalae</taxon>
        <taxon>rosids</taxon>
        <taxon>malvids</taxon>
        <taxon>Malvales</taxon>
        <taxon>Malvaceae</taxon>
        <taxon>Malvoideae</taxon>
        <taxon>Gossypium</taxon>
    </lineage>
</organism>
<feature type="non-terminal residue" evidence="2">
    <location>
        <position position="1"/>
    </location>
</feature>
<dbReference type="Pfam" id="PF13456">
    <property type="entry name" value="RVT_3"/>
    <property type="match status" value="1"/>
</dbReference>
<dbReference type="GO" id="GO:0004523">
    <property type="term" value="F:RNA-DNA hybrid ribonuclease activity"/>
    <property type="evidence" value="ECO:0007669"/>
    <property type="project" value="InterPro"/>
</dbReference>
<dbReference type="InterPro" id="IPR002156">
    <property type="entry name" value="RNaseH_domain"/>
</dbReference>
<dbReference type="AlphaFoldDB" id="A0A7J8VCD0"/>
<evidence type="ECO:0000313" key="3">
    <source>
        <dbReference type="Proteomes" id="UP000593573"/>
    </source>
</evidence>
<dbReference type="OrthoDB" id="955670at2759"/>
<dbReference type="PANTHER" id="PTHR47723">
    <property type="entry name" value="OS05G0353850 PROTEIN"/>
    <property type="match status" value="1"/>
</dbReference>
<dbReference type="Proteomes" id="UP000593573">
    <property type="component" value="Unassembled WGS sequence"/>
</dbReference>
<proteinExistence type="predicted"/>
<dbReference type="SUPFAM" id="SSF53098">
    <property type="entry name" value="Ribonuclease H-like"/>
    <property type="match status" value="1"/>
</dbReference>
<dbReference type="Gene3D" id="3.30.420.10">
    <property type="entry name" value="Ribonuclease H-like superfamily/Ribonuclease H"/>
    <property type="match status" value="1"/>
</dbReference>
<evidence type="ECO:0000259" key="1">
    <source>
        <dbReference type="Pfam" id="PF13456"/>
    </source>
</evidence>
<name>A0A7J8VCD0_9ROSI</name>
<dbReference type="GO" id="GO:0003676">
    <property type="term" value="F:nucleic acid binding"/>
    <property type="evidence" value="ECO:0007669"/>
    <property type="project" value="InterPro"/>
</dbReference>
<evidence type="ECO:0000313" key="2">
    <source>
        <dbReference type="EMBL" id="MBA0660457.1"/>
    </source>
</evidence>
<dbReference type="InterPro" id="IPR053151">
    <property type="entry name" value="RNase_H-like"/>
</dbReference>
<feature type="domain" description="RNase H type-1" evidence="1">
    <location>
        <begin position="6"/>
        <end position="81"/>
    </location>
</feature>
<dbReference type="InterPro" id="IPR012337">
    <property type="entry name" value="RNaseH-like_sf"/>
</dbReference>
<keyword evidence="3" id="KW-1185">Reference proteome</keyword>
<sequence>YTKNLGCCSRLEAELCPILDGLNLLWIQGFRRVEIESDSAAAVPIIFDESAAKQSISLVRTIRALYDRQWKIRHIVREANAFGLSRLLNPPAALSILWKGGTGTVGNRLHGC</sequence>
<protein>
    <recommendedName>
        <fullName evidence="1">RNase H type-1 domain-containing protein</fullName>
    </recommendedName>
</protein>
<dbReference type="InterPro" id="IPR036397">
    <property type="entry name" value="RNaseH_sf"/>
</dbReference>
<reference evidence="2 3" key="1">
    <citation type="journal article" date="2019" name="Genome Biol. Evol.">
        <title>Insights into the evolution of the New World diploid cottons (Gossypium, subgenus Houzingenia) based on genome sequencing.</title>
        <authorList>
            <person name="Grover C.E."/>
            <person name="Arick M.A. 2nd"/>
            <person name="Thrash A."/>
            <person name="Conover J.L."/>
            <person name="Sanders W.S."/>
            <person name="Peterson D.G."/>
            <person name="Frelichowski J.E."/>
            <person name="Scheffler J.A."/>
            <person name="Scheffler B.E."/>
            <person name="Wendel J.F."/>
        </authorList>
    </citation>
    <scope>NUCLEOTIDE SEQUENCE [LARGE SCALE GENOMIC DNA]</scope>
    <source>
        <strain evidence="2">57</strain>
        <tissue evidence="2">Leaf</tissue>
    </source>
</reference>
<dbReference type="PANTHER" id="PTHR47723:SF19">
    <property type="entry name" value="POLYNUCLEOTIDYL TRANSFERASE, RIBONUCLEASE H-LIKE SUPERFAMILY PROTEIN"/>
    <property type="match status" value="1"/>
</dbReference>
<dbReference type="EMBL" id="JABFAB010000009">
    <property type="protein sequence ID" value="MBA0660457.1"/>
    <property type="molecule type" value="Genomic_DNA"/>
</dbReference>
<accession>A0A7J8VCD0</accession>
<dbReference type="CDD" id="cd06222">
    <property type="entry name" value="RNase_H_like"/>
    <property type="match status" value="1"/>
</dbReference>